<dbReference type="EMBL" id="SMFP01000002">
    <property type="protein sequence ID" value="TDE40009.1"/>
    <property type="molecule type" value="Genomic_DNA"/>
</dbReference>
<dbReference type="InterPro" id="IPR041664">
    <property type="entry name" value="AAA_16"/>
</dbReference>
<dbReference type="CDD" id="cd00082">
    <property type="entry name" value="HisKA"/>
    <property type="match status" value="1"/>
</dbReference>
<dbReference type="Pfam" id="PF00512">
    <property type="entry name" value="HisKA"/>
    <property type="match status" value="1"/>
</dbReference>
<dbReference type="CDD" id="cd07302">
    <property type="entry name" value="CHD"/>
    <property type="match status" value="1"/>
</dbReference>
<dbReference type="InterPro" id="IPR036890">
    <property type="entry name" value="HATPase_C_sf"/>
</dbReference>
<evidence type="ECO:0000256" key="4">
    <source>
        <dbReference type="ARBA" id="ARBA00022553"/>
    </source>
</evidence>
<dbReference type="InterPro" id="IPR004358">
    <property type="entry name" value="Sig_transdc_His_kin-like_C"/>
</dbReference>
<dbReference type="Gene3D" id="3.30.565.10">
    <property type="entry name" value="Histidine kinase-like ATPase, C-terminal domain"/>
    <property type="match status" value="1"/>
</dbReference>
<feature type="domain" description="Guanylate cyclase" evidence="8">
    <location>
        <begin position="1918"/>
        <end position="2114"/>
    </location>
</feature>
<dbReference type="Pfam" id="PF13191">
    <property type="entry name" value="AAA_16"/>
    <property type="match status" value="1"/>
</dbReference>
<dbReference type="GO" id="GO:0000155">
    <property type="term" value="F:phosphorelay sensor kinase activity"/>
    <property type="evidence" value="ECO:0007669"/>
    <property type="project" value="InterPro"/>
</dbReference>
<dbReference type="InterPro" id="IPR003018">
    <property type="entry name" value="GAF"/>
</dbReference>
<evidence type="ECO:0000256" key="1">
    <source>
        <dbReference type="ARBA" id="ARBA00000085"/>
    </source>
</evidence>
<keyword evidence="7" id="KW-0902">Two-component regulatory system</keyword>
<evidence type="ECO:0000256" key="6">
    <source>
        <dbReference type="ARBA" id="ARBA00022777"/>
    </source>
</evidence>
<dbReference type="InterPro" id="IPR003661">
    <property type="entry name" value="HisK_dim/P_dom"/>
</dbReference>
<protein>
    <recommendedName>
        <fullName evidence="3">histidine kinase</fullName>
        <ecNumber evidence="3">2.7.13.3</ecNumber>
    </recommendedName>
</protein>
<dbReference type="InterPro" id="IPR036097">
    <property type="entry name" value="HisK_dim/P_sf"/>
</dbReference>
<evidence type="ECO:0000256" key="2">
    <source>
        <dbReference type="ARBA" id="ARBA00004167"/>
    </source>
</evidence>
<dbReference type="EC" id="2.7.13.3" evidence="3"/>
<dbReference type="InterPro" id="IPR003594">
    <property type="entry name" value="HATPase_dom"/>
</dbReference>
<dbReference type="SMART" id="SM00448">
    <property type="entry name" value="REC"/>
    <property type="match status" value="1"/>
</dbReference>
<feature type="domain" description="Response regulatory" evidence="13">
    <location>
        <begin position="1800"/>
        <end position="1914"/>
    </location>
</feature>
<keyword evidence="4" id="KW-0597">Phosphoprotein</keyword>
<dbReference type="Gene3D" id="3.40.50.2300">
    <property type="match status" value="1"/>
</dbReference>
<evidence type="ECO:0000256" key="5">
    <source>
        <dbReference type="ARBA" id="ARBA00022679"/>
    </source>
</evidence>
<evidence type="ECO:0000313" key="15">
    <source>
        <dbReference type="Proteomes" id="UP000294662"/>
    </source>
</evidence>
<dbReference type="Gene3D" id="1.10.287.130">
    <property type="match status" value="1"/>
</dbReference>
<evidence type="ECO:0000256" key="3">
    <source>
        <dbReference type="ARBA" id="ARBA00012438"/>
    </source>
</evidence>
<dbReference type="GO" id="GO:0005524">
    <property type="term" value="F:ATP binding"/>
    <property type="evidence" value="ECO:0007669"/>
    <property type="project" value="InterPro"/>
</dbReference>
<proteinExistence type="predicted"/>
<name>A0A4R5EY47_9RHOB</name>
<dbReference type="GO" id="GO:0016020">
    <property type="term" value="C:membrane"/>
    <property type="evidence" value="ECO:0007669"/>
    <property type="project" value="UniProtKB-SubCell"/>
</dbReference>
<accession>A0A4R5EY47</accession>
<evidence type="ECO:0000256" key="7">
    <source>
        <dbReference type="ARBA" id="ARBA00023012"/>
    </source>
</evidence>
<dbReference type="InterPro" id="IPR000719">
    <property type="entry name" value="Prot_kinase_dom"/>
</dbReference>
<dbReference type="GO" id="GO:0004016">
    <property type="term" value="F:adenylate cyclase activity"/>
    <property type="evidence" value="ECO:0007669"/>
    <property type="project" value="UniProtKB-ARBA"/>
</dbReference>
<dbReference type="OrthoDB" id="341967at2"/>
<feature type="domain" description="Signal transduction histidine kinase dimerisation/phosphoacceptor" evidence="12">
    <location>
        <begin position="1517"/>
        <end position="1585"/>
    </location>
</feature>
<evidence type="ECO:0000259" key="13">
    <source>
        <dbReference type="SMART" id="SM00448"/>
    </source>
</evidence>
<dbReference type="SUPFAM" id="SSF55874">
    <property type="entry name" value="ATPase domain of HSP90 chaperone/DNA topoisomerase II/histidine kinase"/>
    <property type="match status" value="1"/>
</dbReference>
<dbReference type="Pfam" id="PF01590">
    <property type="entry name" value="GAF"/>
    <property type="match status" value="1"/>
</dbReference>
<evidence type="ECO:0000259" key="12">
    <source>
        <dbReference type="SMART" id="SM00388"/>
    </source>
</evidence>
<keyword evidence="6" id="KW-0418">Kinase</keyword>
<dbReference type="SMART" id="SM00220">
    <property type="entry name" value="S_TKc"/>
    <property type="match status" value="1"/>
</dbReference>
<dbReference type="Pfam" id="PF00211">
    <property type="entry name" value="Guanylate_cyc"/>
    <property type="match status" value="1"/>
</dbReference>
<dbReference type="SMART" id="SM00387">
    <property type="entry name" value="HATPase_c"/>
    <property type="match status" value="1"/>
</dbReference>
<dbReference type="SMART" id="SM00388">
    <property type="entry name" value="HisKA"/>
    <property type="match status" value="1"/>
</dbReference>
<dbReference type="Pfam" id="PF00072">
    <property type="entry name" value="Response_reg"/>
    <property type="match status" value="1"/>
</dbReference>
<dbReference type="Gene3D" id="3.40.50.300">
    <property type="entry name" value="P-loop containing nucleotide triphosphate hydrolases"/>
    <property type="match status" value="1"/>
</dbReference>
<organism evidence="14 15">
    <name type="scientific">Antarcticimicrobium sediminis</name>
    <dbReference type="NCBI Taxonomy" id="2546227"/>
    <lineage>
        <taxon>Bacteria</taxon>
        <taxon>Pseudomonadati</taxon>
        <taxon>Pseudomonadota</taxon>
        <taxon>Alphaproteobacteria</taxon>
        <taxon>Rhodobacterales</taxon>
        <taxon>Paracoccaceae</taxon>
        <taxon>Antarcticimicrobium</taxon>
    </lineage>
</organism>
<dbReference type="Pfam" id="PF02518">
    <property type="entry name" value="HATPase_c"/>
    <property type="match status" value="1"/>
</dbReference>
<dbReference type="FunFam" id="3.30.565.10:FF:000010">
    <property type="entry name" value="Sensor histidine kinase RcsC"/>
    <property type="match status" value="1"/>
</dbReference>
<dbReference type="InterPro" id="IPR029016">
    <property type="entry name" value="GAF-like_dom_sf"/>
</dbReference>
<dbReference type="InterPro" id="IPR011009">
    <property type="entry name" value="Kinase-like_dom_sf"/>
</dbReference>
<dbReference type="InterPro" id="IPR027417">
    <property type="entry name" value="P-loop_NTPase"/>
</dbReference>
<keyword evidence="5" id="KW-0808">Transferase</keyword>
<evidence type="ECO:0000259" key="11">
    <source>
        <dbReference type="SMART" id="SM00387"/>
    </source>
</evidence>
<dbReference type="PANTHER" id="PTHR43642">
    <property type="entry name" value="HYBRID SIGNAL TRANSDUCTION HISTIDINE KINASE G"/>
    <property type="match status" value="1"/>
</dbReference>
<gene>
    <name evidence="14" type="ORF">E1B25_03350</name>
</gene>
<dbReference type="CDD" id="cd16922">
    <property type="entry name" value="HATPase_EvgS-ArcB-TorS-like"/>
    <property type="match status" value="1"/>
</dbReference>
<evidence type="ECO:0000259" key="9">
    <source>
        <dbReference type="SMART" id="SM00065"/>
    </source>
</evidence>
<sequence>MSKIAPVPKLTFRWCRRPIFRGWAKNHGARRPDGTSMTRYRQDAASGPYRSATGADGASVLVWDGAPVTADLTKRLEERLELFQDRPSATLAQPLSVDRSAKALSLVMEDPPGMRLSRLIRKSRMRTDMFLGFAVQLTEAVEVLHNRHIAHGRLTPDAVFVHAERRELKLALHPECLVRPREHPSDIEGRDVSEIVYCAPEQSGRTDTRPDTRADLYALGVIFYEMLTGAPPFESIDKLELLHMHLAVPAVRIAPEKPGQEALSRIVARLLEKAPGNRYQTAYGLLADLRLCRDAFLRNGTLPDFALGVRDQQATFAIPDKLYGRAAAQAQLRQVFDAVIEGGAGLLMVSGPSGSGKTALVETLRTLTSHGAEPVFISGKYEEIHGLPYLGLRQALRNLILEKLAKGEDTVARFRTALTEALGDNLSVVSEFLPELRHIVGDIQAETPVDPMETNQRFRVSMQAFFETLSDASAPVIMFLDDLQWADTESVRLLEDIFLTASPTHFLIVGAYRDNETAEGHPVRRLFDAVSDAGGTVAHLEVGPLSDADIRQLIIDTMHLDPKVDVDELAGVIAVKTQGNAFHVHRLLIALYREGAIRFDPVSGKWQWVMDAVTERMVEVDVAHLMTERIQKLSPRTVAALRLAAAFGTSFAAASLRIVSDQSEKEILDDLGEAISEGFVAKVRAKVGAKVGGDETGVFKFSHDMVRDAAYRSIPEDRRVQLHYEIGAFLLRDIETPEEDDRLFSAMDQIAMGAALITDPEIGRRVTQGAIHGARRAKAVAAYGIAAGYLSLADSLPARISGVDWATAPEVTQNLRTEAMEAAFMSGGFAAAEPHFQELIAHLASDAEKARVYQTLVTLFTSRSEYEKAIKFGVEGLKLLGVNLGGAPGPKIMTQLIGTQIDLRRHDVLDFSKLPDMDDPKSEQLIEMLMIVSTPAFLQNKDLFVLISLRMFRLTLRKGLTSAGLFSIQNYAIVIYLAFNSVDKAYEIGTNLFKLLEPRNIHPLVRGRFTYTYSVVLAWHFRRYDDLCALLRVGLVQSWTASDLEYVGYYYYSLLKYAWLMCEPLDRIADQLVEYERYDRRLRHEVLSSITCIYRRAVARLSNPGETGLWTQDDRQIEDQMIGEASVGSFCTTELLLTHIFGDWGMVGEISTKLRAQLGFATLGPEFVDYHLLLGLSLTRTGRHLSAPSPRKRRVQLRKHLAALRRMTEKYPTNHLYQYPLLKAEERRMNGATDQARALYEEALRKAEESGAWSYLGIACECAAALAQETGDSAGCAGYLRRAHRAYARWGATNKLRALEADWPDLVEPVPASVPASADDALDVTSVIKASHLILEVTELDTLLKRLMQITLENAGADAGSLYLMHDDGQLRLAAEGRMQGVAPDITICTDGGEVNTLDPAKYPRELVAQVAASRDTVILSDARSASRHARRAYVRARAPKSLMCLPVVGQHGLQAVLHLENSLSEGVFTVQRQEILSTLASLAAISLSNALLYARQSEALELEKRATEELARVNRLKDEFLATTSHELRTPLNGIIGLAEALIEGAKGPLPDPALDTLKLIVFSGERLSHLVTDILDLSRLREGELSLQPKPLDLCALVDVVFCVMAPRAAQNGVELINEVPKDARALLADENRLQQILFNLVDNAIKFSPGGRVTVGLDLREGRAQVTVSDTGMGIPLEAQTTIFESFRKLDASDESAFGGVGLGLAITKSLVEMHGGHITVDSREGHGTTLSFDIAVTDDAAQPVESKTVSRLLPGAMSQARPGDGTKLFHPGAFSDIATVQPIIRRRDTDQKERQYRALLIDDDPINLEVLRNFMELEGFGIEMAQDGPEGLRKLEDGFDPDIVLLDVMMPGMSGFEVCRRIRATRPAAVLPVVMLTAKNQVENLRAGFEVGATDYLAKPFSREELSARMHAHIELARLSTAYERFVPIEFLRFLERDSILDIELGNNVERQMTVMFSDIRGFTGFAEKSGPAETFAFLNEYFGSLGPLVHKNNGVVNQFLGDGIMSLFPGRPRDGVQAAVEMMHELRRFNADRETRGQAPVTTGIGLHTGDLIMGIMGDKNRMSGNVVSDAVNLAARLEGLTARYGIGIAASEEVIAALPDPAAYPHRQLDVVRVAGRNKPVVVYEIFAADPTDSARMKTDTRPAFEAALAALRAGRFATAEAGFAEIADANPQDKAARQLAERARKLARTDLPEGWSGIEALEK</sequence>
<dbReference type="GO" id="GO:0009190">
    <property type="term" value="P:cyclic nucleotide biosynthetic process"/>
    <property type="evidence" value="ECO:0007669"/>
    <property type="project" value="InterPro"/>
</dbReference>
<dbReference type="InterPro" id="IPR001789">
    <property type="entry name" value="Sig_transdc_resp-reg_receiver"/>
</dbReference>
<evidence type="ECO:0000259" key="10">
    <source>
        <dbReference type="SMART" id="SM00220"/>
    </source>
</evidence>
<dbReference type="Gene3D" id="3.30.450.40">
    <property type="match status" value="1"/>
</dbReference>
<reference evidence="14 15" key="1">
    <citation type="submission" date="2019-03" db="EMBL/GenBank/DDBJ databases">
        <authorList>
            <person name="Zhang S."/>
        </authorList>
    </citation>
    <scope>NUCLEOTIDE SEQUENCE [LARGE SCALE GENOMIC DNA]</scope>
    <source>
        <strain evidence="14 15">S4J41</strain>
    </source>
</reference>
<feature type="domain" description="Histidine kinase/HSP90-like ATPase" evidence="11">
    <location>
        <begin position="1631"/>
        <end position="1742"/>
    </location>
</feature>
<dbReference type="Gene3D" id="3.30.70.1230">
    <property type="entry name" value="Nucleotide cyclase"/>
    <property type="match status" value="1"/>
</dbReference>
<dbReference type="SUPFAM" id="SSF55073">
    <property type="entry name" value="Nucleotide cyclase"/>
    <property type="match status" value="1"/>
</dbReference>
<dbReference type="SUPFAM" id="SSF56112">
    <property type="entry name" value="Protein kinase-like (PK-like)"/>
    <property type="match status" value="1"/>
</dbReference>
<dbReference type="Proteomes" id="UP000294662">
    <property type="component" value="Unassembled WGS sequence"/>
</dbReference>
<feature type="domain" description="Protein kinase" evidence="10">
    <location>
        <begin position="49"/>
        <end position="297"/>
    </location>
</feature>
<evidence type="ECO:0000313" key="14">
    <source>
        <dbReference type="EMBL" id="TDE40009.1"/>
    </source>
</evidence>
<dbReference type="SMART" id="SM00065">
    <property type="entry name" value="GAF"/>
    <property type="match status" value="1"/>
</dbReference>
<dbReference type="PANTHER" id="PTHR43642:SF1">
    <property type="entry name" value="HYBRID SIGNAL TRANSDUCTION HISTIDINE KINASE G"/>
    <property type="match status" value="1"/>
</dbReference>
<dbReference type="InterPro" id="IPR053159">
    <property type="entry name" value="Hybrid_Histidine_Kinase"/>
</dbReference>
<dbReference type="SMART" id="SM00044">
    <property type="entry name" value="CYCc"/>
    <property type="match status" value="1"/>
</dbReference>
<dbReference type="SUPFAM" id="SSF55781">
    <property type="entry name" value="GAF domain-like"/>
    <property type="match status" value="1"/>
</dbReference>
<dbReference type="PRINTS" id="PR00344">
    <property type="entry name" value="BCTRLSENSOR"/>
</dbReference>
<dbReference type="Pfam" id="PF00069">
    <property type="entry name" value="Pkinase"/>
    <property type="match status" value="1"/>
</dbReference>
<comment type="caution">
    <text evidence="14">The sequence shown here is derived from an EMBL/GenBank/DDBJ whole genome shotgun (WGS) entry which is preliminary data.</text>
</comment>
<dbReference type="InterPro" id="IPR029787">
    <property type="entry name" value="Nucleotide_cyclase"/>
</dbReference>
<dbReference type="CDD" id="cd17574">
    <property type="entry name" value="REC_OmpR"/>
    <property type="match status" value="1"/>
</dbReference>
<dbReference type="InterPro" id="IPR001054">
    <property type="entry name" value="A/G_cyclase"/>
</dbReference>
<comment type="subcellular location">
    <subcellularLocation>
        <location evidence="2">Membrane</location>
        <topology evidence="2">Single-pass membrane protein</topology>
    </subcellularLocation>
</comment>
<feature type="domain" description="GAF" evidence="9">
    <location>
        <begin position="1339"/>
        <end position="1498"/>
    </location>
</feature>
<dbReference type="Gene3D" id="1.10.510.10">
    <property type="entry name" value="Transferase(Phosphotransferase) domain 1"/>
    <property type="match status" value="1"/>
</dbReference>
<keyword evidence="15" id="KW-1185">Reference proteome</keyword>
<dbReference type="SUPFAM" id="SSF52172">
    <property type="entry name" value="CheY-like"/>
    <property type="match status" value="1"/>
</dbReference>
<dbReference type="InterPro" id="IPR011006">
    <property type="entry name" value="CheY-like_superfamily"/>
</dbReference>
<dbReference type="SUPFAM" id="SSF47384">
    <property type="entry name" value="Homodimeric domain of signal transducing histidine kinase"/>
    <property type="match status" value="1"/>
</dbReference>
<comment type="catalytic activity">
    <reaction evidence="1">
        <text>ATP + protein L-histidine = ADP + protein N-phospho-L-histidine.</text>
        <dbReference type="EC" id="2.7.13.3"/>
    </reaction>
</comment>
<evidence type="ECO:0000259" key="8">
    <source>
        <dbReference type="SMART" id="SM00044"/>
    </source>
</evidence>
<dbReference type="SUPFAM" id="SSF52540">
    <property type="entry name" value="P-loop containing nucleoside triphosphate hydrolases"/>
    <property type="match status" value="1"/>
</dbReference>